<dbReference type="SFLD" id="SFLDG01200">
    <property type="entry name" value="SUF1.1"/>
    <property type="match status" value="1"/>
</dbReference>
<dbReference type="AlphaFoldDB" id="A0A1H7KJ73"/>
<dbReference type="Proteomes" id="UP000198620">
    <property type="component" value="Unassembled WGS sequence"/>
</dbReference>
<dbReference type="SUPFAM" id="SSF52833">
    <property type="entry name" value="Thioredoxin-like"/>
    <property type="match status" value="1"/>
</dbReference>
<dbReference type="InterPro" id="IPR050931">
    <property type="entry name" value="Mito_Protein_Transport_Metaxin"/>
</dbReference>
<dbReference type="SFLD" id="SFLDS00019">
    <property type="entry name" value="Glutathione_Transferase_(cytos"/>
    <property type="match status" value="1"/>
</dbReference>
<dbReference type="RefSeq" id="WP_090828091.1">
    <property type="nucleotide sequence ID" value="NZ_FOBH01000003.1"/>
</dbReference>
<dbReference type="SUPFAM" id="SSF47616">
    <property type="entry name" value="GST C-terminal domain-like"/>
    <property type="match status" value="1"/>
</dbReference>
<reference evidence="3 4" key="1">
    <citation type="submission" date="2016-10" db="EMBL/GenBank/DDBJ databases">
        <authorList>
            <person name="de Groot N.N."/>
        </authorList>
    </citation>
    <scope>NUCLEOTIDE SEQUENCE [LARGE SCALE GENOMIC DNA]</scope>
    <source>
        <strain evidence="3 4">Nv1</strain>
    </source>
</reference>
<evidence type="ECO:0000259" key="1">
    <source>
        <dbReference type="Pfam" id="PF17171"/>
    </source>
</evidence>
<dbReference type="Pfam" id="PF17171">
    <property type="entry name" value="GST_C_6"/>
    <property type="match status" value="1"/>
</dbReference>
<dbReference type="Gene3D" id="1.20.1050.10">
    <property type="match status" value="1"/>
</dbReference>
<keyword evidence="3" id="KW-0808">Transferase</keyword>
<dbReference type="Gene3D" id="3.40.30.10">
    <property type="entry name" value="Glutaredoxin"/>
    <property type="match status" value="1"/>
</dbReference>
<keyword evidence="4" id="KW-1185">Reference proteome</keyword>
<dbReference type="GO" id="GO:0005737">
    <property type="term" value="C:cytoplasm"/>
    <property type="evidence" value="ECO:0007669"/>
    <property type="project" value="TreeGrafter"/>
</dbReference>
<dbReference type="STRING" id="1233.SAMN05216387_103247"/>
<dbReference type="OrthoDB" id="9810080at2"/>
<dbReference type="EMBL" id="FOBH01000003">
    <property type="protein sequence ID" value="SEK86822.1"/>
    <property type="molecule type" value="Genomic_DNA"/>
</dbReference>
<evidence type="ECO:0000313" key="4">
    <source>
        <dbReference type="Proteomes" id="UP000198620"/>
    </source>
</evidence>
<evidence type="ECO:0000259" key="2">
    <source>
        <dbReference type="Pfam" id="PF17172"/>
    </source>
</evidence>
<dbReference type="PANTHER" id="PTHR12289">
    <property type="entry name" value="METAXIN RELATED"/>
    <property type="match status" value="1"/>
</dbReference>
<evidence type="ECO:0000313" key="3">
    <source>
        <dbReference type="EMBL" id="SEK86822.1"/>
    </source>
</evidence>
<accession>A0A1H7KJ73</accession>
<dbReference type="SFLD" id="SFLDG01180">
    <property type="entry name" value="SUF1"/>
    <property type="match status" value="1"/>
</dbReference>
<feature type="domain" description="Thioredoxin-like fold" evidence="2">
    <location>
        <begin position="19"/>
        <end position="111"/>
    </location>
</feature>
<sequence>MLILYQFERTWGNPNLSHFCCKTETYLRMAGIEYGIKTTLPLFAPKGKLPFITDGNLKLADSRFIIQHLKTRYKNLDAGLSSAEAALSLGMQRLIEEHLFWATMYSRWQYTDSNWQVNKKAIFGVLPPVVRDVAAVVYRYKIRQQIRGHGMGRHKPEEVFELGMKDIDALSACLGDKEYFLGDQPTTLDASAFGFLINTIGCPIESPLKDYGLSKNNLRNYVDRIKAEYYPDLQEKQPG</sequence>
<dbReference type="CDD" id="cd03193">
    <property type="entry name" value="GST_C_Metaxin"/>
    <property type="match status" value="1"/>
</dbReference>
<feature type="domain" description="Metaxin glutathione S-transferase" evidence="1">
    <location>
        <begin position="164"/>
        <end position="225"/>
    </location>
</feature>
<dbReference type="GO" id="GO:0016740">
    <property type="term" value="F:transferase activity"/>
    <property type="evidence" value="ECO:0007669"/>
    <property type="project" value="UniProtKB-KW"/>
</dbReference>
<dbReference type="PANTHER" id="PTHR12289:SF41">
    <property type="entry name" value="FAILED AXON CONNECTIONS-RELATED"/>
    <property type="match status" value="1"/>
</dbReference>
<dbReference type="InterPro" id="IPR040079">
    <property type="entry name" value="Glutathione_S-Trfase"/>
</dbReference>
<dbReference type="InterPro" id="IPR036249">
    <property type="entry name" value="Thioredoxin-like_sf"/>
</dbReference>
<gene>
    <name evidence="3" type="ORF">SAMN05216387_103247</name>
</gene>
<name>A0A1H7KJ73_9PROT</name>
<dbReference type="InterPro" id="IPR012336">
    <property type="entry name" value="Thioredoxin-like_fold"/>
</dbReference>
<dbReference type="InterPro" id="IPR033468">
    <property type="entry name" value="Metaxin_GST"/>
</dbReference>
<protein>
    <submittedName>
        <fullName evidence="3">Glutathione S-transferase</fullName>
    </submittedName>
</protein>
<proteinExistence type="predicted"/>
<organism evidence="3 4">
    <name type="scientific">Nitrosovibrio tenuis</name>
    <dbReference type="NCBI Taxonomy" id="1233"/>
    <lineage>
        <taxon>Bacteria</taxon>
        <taxon>Pseudomonadati</taxon>
        <taxon>Pseudomonadota</taxon>
        <taxon>Betaproteobacteria</taxon>
        <taxon>Nitrosomonadales</taxon>
        <taxon>Nitrosomonadaceae</taxon>
        <taxon>Nitrosovibrio</taxon>
    </lineage>
</organism>
<dbReference type="InterPro" id="IPR036282">
    <property type="entry name" value="Glutathione-S-Trfase_C_sf"/>
</dbReference>
<dbReference type="Pfam" id="PF17172">
    <property type="entry name" value="GST_N_4"/>
    <property type="match status" value="1"/>
</dbReference>
<dbReference type="InterPro" id="IPR026928">
    <property type="entry name" value="FAX/IsoI-like"/>
</dbReference>